<proteinExistence type="predicted"/>
<protein>
    <recommendedName>
        <fullName evidence="6">Aminoacyl-tRNA synthetase class Ia domain-containing protein</fullName>
    </recommendedName>
</protein>
<dbReference type="GO" id="GO:0004822">
    <property type="term" value="F:isoleucine-tRNA ligase activity"/>
    <property type="evidence" value="ECO:0007669"/>
    <property type="project" value="InterPro"/>
</dbReference>
<dbReference type="Pfam" id="PF00133">
    <property type="entry name" value="tRNA-synt_1"/>
    <property type="match status" value="1"/>
</dbReference>
<feature type="domain" description="Aminoacyl-tRNA synthetase class Ia" evidence="6">
    <location>
        <begin position="27"/>
        <end position="78"/>
    </location>
</feature>
<dbReference type="EMBL" id="BART01013717">
    <property type="protein sequence ID" value="GAG80300.1"/>
    <property type="molecule type" value="Genomic_DNA"/>
</dbReference>
<comment type="caution">
    <text evidence="7">The sequence shown here is derived from an EMBL/GenBank/DDBJ whole genome shotgun (WGS) entry which is preliminary data.</text>
</comment>
<dbReference type="SUPFAM" id="SSF52374">
    <property type="entry name" value="Nucleotidylyl transferase"/>
    <property type="match status" value="1"/>
</dbReference>
<evidence type="ECO:0000256" key="2">
    <source>
        <dbReference type="ARBA" id="ARBA00022741"/>
    </source>
</evidence>
<evidence type="ECO:0000256" key="5">
    <source>
        <dbReference type="ARBA" id="ARBA00023146"/>
    </source>
</evidence>
<sequence length="79" mass="9266">MITVKKENQVFKPVDSLPSFPQEEETILEFWEKNQIFDKIREMNKGKQLYRWLEGPPTANGLPHIGHALTRAIKDVFLK</sequence>
<dbReference type="GO" id="GO:0006428">
    <property type="term" value="P:isoleucyl-tRNA aminoacylation"/>
    <property type="evidence" value="ECO:0007669"/>
    <property type="project" value="TreeGrafter"/>
</dbReference>
<keyword evidence="4" id="KW-0648">Protein biosynthesis</keyword>
<evidence type="ECO:0000313" key="7">
    <source>
        <dbReference type="EMBL" id="GAG80300.1"/>
    </source>
</evidence>
<organism evidence="7">
    <name type="scientific">marine sediment metagenome</name>
    <dbReference type="NCBI Taxonomy" id="412755"/>
    <lineage>
        <taxon>unclassified sequences</taxon>
        <taxon>metagenomes</taxon>
        <taxon>ecological metagenomes</taxon>
    </lineage>
</organism>
<dbReference type="PANTHER" id="PTHR42780">
    <property type="entry name" value="SOLEUCYL-TRNA SYNTHETASE"/>
    <property type="match status" value="1"/>
</dbReference>
<evidence type="ECO:0000256" key="4">
    <source>
        <dbReference type="ARBA" id="ARBA00022917"/>
    </source>
</evidence>
<dbReference type="PROSITE" id="PS00178">
    <property type="entry name" value="AA_TRNA_LIGASE_I"/>
    <property type="match status" value="1"/>
</dbReference>
<keyword evidence="5" id="KW-0030">Aminoacyl-tRNA synthetase</keyword>
<dbReference type="InterPro" id="IPR023586">
    <property type="entry name" value="Ile-tRNA-ligase_type2"/>
</dbReference>
<feature type="non-terminal residue" evidence="7">
    <location>
        <position position="79"/>
    </location>
</feature>
<evidence type="ECO:0000256" key="1">
    <source>
        <dbReference type="ARBA" id="ARBA00022598"/>
    </source>
</evidence>
<keyword evidence="3" id="KW-0067">ATP-binding</keyword>
<dbReference type="PANTHER" id="PTHR42780:SF1">
    <property type="entry name" value="ISOLEUCINE--TRNA LIGASE, CYTOPLASMIC"/>
    <property type="match status" value="1"/>
</dbReference>
<gene>
    <name evidence="7" type="ORF">S01H4_27874</name>
</gene>
<evidence type="ECO:0000256" key="3">
    <source>
        <dbReference type="ARBA" id="ARBA00022840"/>
    </source>
</evidence>
<dbReference type="GO" id="GO:0005524">
    <property type="term" value="F:ATP binding"/>
    <property type="evidence" value="ECO:0007669"/>
    <property type="project" value="UniProtKB-KW"/>
</dbReference>
<dbReference type="Gene3D" id="3.40.50.620">
    <property type="entry name" value="HUPs"/>
    <property type="match status" value="1"/>
</dbReference>
<dbReference type="AlphaFoldDB" id="X1ACT7"/>
<name>X1ACT7_9ZZZZ</name>
<accession>X1ACT7</accession>
<dbReference type="InterPro" id="IPR001412">
    <property type="entry name" value="aa-tRNA-synth_I_CS"/>
</dbReference>
<evidence type="ECO:0000259" key="6">
    <source>
        <dbReference type="Pfam" id="PF00133"/>
    </source>
</evidence>
<keyword evidence="1" id="KW-0436">Ligase</keyword>
<reference evidence="7" key="1">
    <citation type="journal article" date="2014" name="Front. Microbiol.">
        <title>High frequency of phylogenetically diverse reductive dehalogenase-homologous genes in deep subseafloor sedimentary metagenomes.</title>
        <authorList>
            <person name="Kawai M."/>
            <person name="Futagami T."/>
            <person name="Toyoda A."/>
            <person name="Takaki Y."/>
            <person name="Nishi S."/>
            <person name="Hori S."/>
            <person name="Arai W."/>
            <person name="Tsubouchi T."/>
            <person name="Morono Y."/>
            <person name="Uchiyama I."/>
            <person name="Ito T."/>
            <person name="Fujiyama A."/>
            <person name="Inagaki F."/>
            <person name="Takami H."/>
        </authorList>
    </citation>
    <scope>NUCLEOTIDE SEQUENCE</scope>
    <source>
        <strain evidence="7">Expedition CK06-06</strain>
    </source>
</reference>
<keyword evidence="2" id="KW-0547">Nucleotide-binding</keyword>
<dbReference type="InterPro" id="IPR014729">
    <property type="entry name" value="Rossmann-like_a/b/a_fold"/>
</dbReference>
<dbReference type="InterPro" id="IPR002300">
    <property type="entry name" value="aa-tRNA-synth_Ia"/>
</dbReference>